<gene>
    <name evidence="4" type="ORF">VCB98_07180</name>
</gene>
<dbReference type="Gene3D" id="3.40.30.10">
    <property type="entry name" value="Glutaredoxin"/>
    <property type="match status" value="1"/>
</dbReference>
<keyword evidence="5" id="KW-1185">Reference proteome</keyword>
<evidence type="ECO:0000256" key="1">
    <source>
        <dbReference type="ARBA" id="ARBA00023284"/>
    </source>
</evidence>
<feature type="transmembrane region" description="Helical" evidence="2">
    <location>
        <begin position="391"/>
        <end position="411"/>
    </location>
</feature>
<dbReference type="AlphaFoldDB" id="A0AAP6JFC5"/>
<dbReference type="CDD" id="cd01659">
    <property type="entry name" value="TRX_superfamily"/>
    <property type="match status" value="1"/>
</dbReference>
<dbReference type="EMBL" id="JAYGII010000012">
    <property type="protein sequence ID" value="MEA5445596.1"/>
    <property type="molecule type" value="Genomic_DNA"/>
</dbReference>
<keyword evidence="2" id="KW-0812">Transmembrane</keyword>
<name>A0AAP6JFC5_9GAMM</name>
<feature type="transmembrane region" description="Helical" evidence="2">
    <location>
        <begin position="197"/>
        <end position="225"/>
    </location>
</feature>
<keyword evidence="2" id="KW-1133">Transmembrane helix</keyword>
<comment type="caution">
    <text evidence="4">The sequence shown here is derived from an EMBL/GenBank/DDBJ whole genome shotgun (WGS) entry which is preliminary data.</text>
</comment>
<keyword evidence="2" id="KW-0472">Membrane</keyword>
<dbReference type="PROSITE" id="PS00194">
    <property type="entry name" value="THIOREDOXIN_1"/>
    <property type="match status" value="1"/>
</dbReference>
<dbReference type="RefSeq" id="WP_346051225.1">
    <property type="nucleotide sequence ID" value="NZ_JAYGII010000012.1"/>
</dbReference>
<proteinExistence type="predicted"/>
<evidence type="ECO:0000256" key="2">
    <source>
        <dbReference type="SAM" id="Phobius"/>
    </source>
</evidence>
<feature type="transmembrane region" description="Helical" evidence="2">
    <location>
        <begin position="287"/>
        <end position="313"/>
    </location>
</feature>
<feature type="chain" id="PRO_5042955264" evidence="3">
    <location>
        <begin position="23"/>
        <end position="427"/>
    </location>
</feature>
<feature type="transmembrane region" description="Helical" evidence="2">
    <location>
        <begin position="231"/>
        <end position="248"/>
    </location>
</feature>
<reference evidence="4 5" key="1">
    <citation type="submission" date="2023-12" db="EMBL/GenBank/DDBJ databases">
        <title>Whole-genome sequencing of halo(alkali)philic microorganisms from hypersaline lakes.</title>
        <authorList>
            <person name="Sorokin D.Y."/>
            <person name="Merkel A.Y."/>
            <person name="Messina E."/>
            <person name="Yakimov M."/>
        </authorList>
    </citation>
    <scope>NUCLEOTIDE SEQUENCE [LARGE SCALE GENOMIC DNA]</scope>
    <source>
        <strain evidence="4 5">AB-CW1</strain>
    </source>
</reference>
<dbReference type="SUPFAM" id="SSF52833">
    <property type="entry name" value="Thioredoxin-like"/>
    <property type="match status" value="1"/>
</dbReference>
<feature type="signal peptide" evidence="3">
    <location>
        <begin position="1"/>
        <end position="22"/>
    </location>
</feature>
<accession>A0AAP6JFC5</accession>
<evidence type="ECO:0000313" key="5">
    <source>
        <dbReference type="Proteomes" id="UP001302316"/>
    </source>
</evidence>
<evidence type="ECO:0000313" key="4">
    <source>
        <dbReference type="EMBL" id="MEA5445596.1"/>
    </source>
</evidence>
<protein>
    <submittedName>
        <fullName evidence="4">Thioredoxin</fullName>
    </submittedName>
</protein>
<feature type="transmembrane region" description="Helical" evidence="2">
    <location>
        <begin position="325"/>
        <end position="353"/>
    </location>
</feature>
<keyword evidence="3" id="KW-0732">Signal</keyword>
<dbReference type="InterPro" id="IPR036249">
    <property type="entry name" value="Thioredoxin-like_sf"/>
</dbReference>
<feature type="transmembrane region" description="Helical" evidence="2">
    <location>
        <begin position="165"/>
        <end position="190"/>
    </location>
</feature>
<evidence type="ECO:0000256" key="3">
    <source>
        <dbReference type="SAM" id="SignalP"/>
    </source>
</evidence>
<organism evidence="4 5">
    <name type="scientific">Natronospira elongata</name>
    <dbReference type="NCBI Taxonomy" id="3110268"/>
    <lineage>
        <taxon>Bacteria</taxon>
        <taxon>Pseudomonadati</taxon>
        <taxon>Pseudomonadota</taxon>
        <taxon>Gammaproteobacteria</taxon>
        <taxon>Natronospirales</taxon>
        <taxon>Natronospiraceae</taxon>
        <taxon>Natronospira</taxon>
    </lineage>
</organism>
<dbReference type="InterPro" id="IPR017937">
    <property type="entry name" value="Thioredoxin_CS"/>
</dbReference>
<dbReference type="Proteomes" id="UP001302316">
    <property type="component" value="Unassembled WGS sequence"/>
</dbReference>
<keyword evidence="1" id="KW-0676">Redox-active center</keyword>
<feature type="transmembrane region" description="Helical" evidence="2">
    <location>
        <begin position="365"/>
        <end position="385"/>
    </location>
</feature>
<sequence>MPRFRLRLFLTLLLLLPPIAVAAPMNELHMLVFHSDTCPHCEAQKPFIKALDESHEALSTHFFEVRQSDYNRKLFRAVASAHGTGADSVPAVFVGGRAWLGDSRLIRHQITSHVEHCLARGDCPDSRDTRQRFDQKATAQETAPISLPLVGTIDLMVQPLTISTALIAFIDGFNPCSLWVLTILLALVIHSGSRKRILAVGLTFLAVTAAIYGLFIIGVFGALSLLLTSDWVYWVVATLALVFAGVNIKDYFWFQRGISFTIDEKHKPGIYRRFRGLIRDGRSTPALIAATAVMASGIAFIELPCTAGFPVIWGGIVATHDIDWLFFSFLLGLYLLIYLLIELAIFVTALTTLRVDRFEERHGRILKLVGGIIMLALSGVLILAPDLMHDVRGAIGVFLGAFAAAAVMLFMHRYLLPKLGVHIGDEW</sequence>